<evidence type="ECO:0000256" key="1">
    <source>
        <dbReference type="ARBA" id="ARBA00022728"/>
    </source>
</evidence>
<evidence type="ECO:0000259" key="5">
    <source>
        <dbReference type="PROSITE" id="PS52002"/>
    </source>
</evidence>
<keyword evidence="3" id="KW-0687">Ribonucleoprotein</keyword>
<reference evidence="6 7" key="1">
    <citation type="submission" date="2021-06" db="EMBL/GenBank/DDBJ databases">
        <title>Caerostris extrusa draft genome.</title>
        <authorList>
            <person name="Kono N."/>
            <person name="Arakawa K."/>
        </authorList>
    </citation>
    <scope>NUCLEOTIDE SEQUENCE [LARGE SCALE GENOMIC DNA]</scope>
</reference>
<dbReference type="GO" id="GO:0003723">
    <property type="term" value="F:RNA binding"/>
    <property type="evidence" value="ECO:0007669"/>
    <property type="project" value="InterPro"/>
</dbReference>
<evidence type="ECO:0000313" key="6">
    <source>
        <dbReference type="EMBL" id="GIY98518.1"/>
    </source>
</evidence>
<dbReference type="GO" id="GO:0071013">
    <property type="term" value="C:catalytic step 2 spliceosome"/>
    <property type="evidence" value="ECO:0007669"/>
    <property type="project" value="TreeGrafter"/>
</dbReference>
<dbReference type="PROSITE" id="PS52002">
    <property type="entry name" value="SM"/>
    <property type="match status" value="1"/>
</dbReference>
<dbReference type="InterPro" id="IPR010920">
    <property type="entry name" value="LSM_dom_sf"/>
</dbReference>
<dbReference type="GO" id="GO:0005685">
    <property type="term" value="C:U1 snRNP"/>
    <property type="evidence" value="ECO:0007669"/>
    <property type="project" value="TreeGrafter"/>
</dbReference>
<sequence>MHLFQRYFCLSSSQISQSITMSDILNPRPFLKSLLDKKVVVSLKWGNKYFGKLTQVDKYMNLALEDVAEIRNGKRSNTTMKTVLVRCNNILYIQECTKEIEEQECVKETEAQECVKEMEEQECVKEMEEQECNSGEGTHVTEM</sequence>
<keyword evidence="1" id="KW-0507">mRNA processing</keyword>
<dbReference type="AlphaFoldDB" id="A0AAV4XVA2"/>
<keyword evidence="7" id="KW-1185">Reference proteome</keyword>
<dbReference type="PANTHER" id="PTHR11021:SF0">
    <property type="entry name" value="SMALL NUCLEAR RIBONUCLEOPROTEIN F"/>
    <property type="match status" value="1"/>
</dbReference>
<dbReference type="InterPro" id="IPR016487">
    <property type="entry name" value="Lsm6/sSmF"/>
</dbReference>
<dbReference type="InterPro" id="IPR001163">
    <property type="entry name" value="Sm_dom_euk/arc"/>
</dbReference>
<protein>
    <recommendedName>
        <fullName evidence="5">Sm domain-containing protein</fullName>
    </recommendedName>
</protein>
<keyword evidence="4" id="KW-0175">Coiled coil</keyword>
<name>A0AAV4XVA2_CAEEX</name>
<dbReference type="Gene3D" id="2.30.30.100">
    <property type="match status" value="1"/>
</dbReference>
<evidence type="ECO:0000256" key="2">
    <source>
        <dbReference type="ARBA" id="ARBA00023187"/>
    </source>
</evidence>
<dbReference type="InterPro" id="IPR047575">
    <property type="entry name" value="Sm"/>
</dbReference>
<feature type="coiled-coil region" evidence="4">
    <location>
        <begin position="93"/>
        <end position="131"/>
    </location>
</feature>
<dbReference type="SUPFAM" id="SSF50182">
    <property type="entry name" value="Sm-like ribonucleoproteins"/>
    <property type="match status" value="1"/>
</dbReference>
<evidence type="ECO:0000256" key="3">
    <source>
        <dbReference type="ARBA" id="ARBA00023274"/>
    </source>
</evidence>
<dbReference type="SMART" id="SM00651">
    <property type="entry name" value="Sm"/>
    <property type="match status" value="1"/>
</dbReference>
<dbReference type="Pfam" id="PF01423">
    <property type="entry name" value="LSM"/>
    <property type="match status" value="1"/>
</dbReference>
<keyword evidence="1" id="KW-0747">Spliceosome</keyword>
<evidence type="ECO:0000256" key="4">
    <source>
        <dbReference type="SAM" id="Coils"/>
    </source>
</evidence>
<comment type="caution">
    <text evidence="6">The sequence shown here is derived from an EMBL/GenBank/DDBJ whole genome shotgun (WGS) entry which is preliminary data.</text>
</comment>
<dbReference type="Proteomes" id="UP001054945">
    <property type="component" value="Unassembled WGS sequence"/>
</dbReference>
<feature type="domain" description="Sm" evidence="5">
    <location>
        <begin position="26"/>
        <end position="99"/>
    </location>
</feature>
<dbReference type="PANTHER" id="PTHR11021">
    <property type="entry name" value="SMALL NUCLEAR RIBONUCLEOPROTEIN F SNRNP-F"/>
    <property type="match status" value="1"/>
</dbReference>
<keyword evidence="2" id="KW-0508">mRNA splicing</keyword>
<proteinExistence type="predicted"/>
<accession>A0AAV4XVA2</accession>
<organism evidence="6 7">
    <name type="scientific">Caerostris extrusa</name>
    <name type="common">Bark spider</name>
    <name type="synonym">Caerostris bankana</name>
    <dbReference type="NCBI Taxonomy" id="172846"/>
    <lineage>
        <taxon>Eukaryota</taxon>
        <taxon>Metazoa</taxon>
        <taxon>Ecdysozoa</taxon>
        <taxon>Arthropoda</taxon>
        <taxon>Chelicerata</taxon>
        <taxon>Arachnida</taxon>
        <taxon>Araneae</taxon>
        <taxon>Araneomorphae</taxon>
        <taxon>Entelegynae</taxon>
        <taxon>Araneoidea</taxon>
        <taxon>Araneidae</taxon>
        <taxon>Caerostris</taxon>
    </lineage>
</organism>
<evidence type="ECO:0000313" key="7">
    <source>
        <dbReference type="Proteomes" id="UP001054945"/>
    </source>
</evidence>
<dbReference type="EMBL" id="BPLR01018303">
    <property type="protein sequence ID" value="GIY98518.1"/>
    <property type="molecule type" value="Genomic_DNA"/>
</dbReference>
<dbReference type="GO" id="GO:0034715">
    <property type="term" value="C:pICln-Sm protein complex"/>
    <property type="evidence" value="ECO:0007669"/>
    <property type="project" value="TreeGrafter"/>
</dbReference>
<gene>
    <name evidence="6" type="ORF">CEXT_301131</name>
</gene>
<dbReference type="GO" id="GO:0000398">
    <property type="term" value="P:mRNA splicing, via spliceosome"/>
    <property type="evidence" value="ECO:0007669"/>
    <property type="project" value="InterPro"/>
</dbReference>